<proteinExistence type="predicted"/>
<keyword evidence="5" id="KW-1185">Reference proteome</keyword>
<accession>A0A8T0E4L0</accession>
<evidence type="ECO:0000313" key="5">
    <source>
        <dbReference type="Proteomes" id="UP000807504"/>
    </source>
</evidence>
<protein>
    <recommendedName>
        <fullName evidence="6">Secretory peptide</fullName>
    </recommendedName>
</protein>
<reference evidence="4" key="2">
    <citation type="submission" date="2020-06" db="EMBL/GenBank/DDBJ databases">
        <authorList>
            <person name="Sheffer M."/>
        </authorList>
    </citation>
    <scope>NUCLEOTIDE SEQUENCE</scope>
</reference>
<comment type="function">
    <text evidence="1">Has antibacterial activity.</text>
</comment>
<name>A0A8T0E4L0_ARGBR</name>
<dbReference type="SUPFAM" id="SSF57256">
    <property type="entry name" value="Elafin-like"/>
    <property type="match status" value="1"/>
</dbReference>
<evidence type="ECO:0000256" key="3">
    <source>
        <dbReference type="ARBA" id="ARBA00022729"/>
    </source>
</evidence>
<dbReference type="Proteomes" id="UP000807504">
    <property type="component" value="Unassembled WGS sequence"/>
</dbReference>
<keyword evidence="3" id="KW-0732">Signal</keyword>
<comment type="caution">
    <text evidence="4">The sequence shown here is derived from an EMBL/GenBank/DDBJ whole genome shotgun (WGS) entry which is preliminary data.</text>
</comment>
<evidence type="ECO:0000313" key="4">
    <source>
        <dbReference type="EMBL" id="KAF8764390.1"/>
    </source>
</evidence>
<evidence type="ECO:0000256" key="2">
    <source>
        <dbReference type="ARBA" id="ARBA00022656"/>
    </source>
</evidence>
<organism evidence="4 5">
    <name type="scientific">Argiope bruennichi</name>
    <name type="common">Wasp spider</name>
    <name type="synonym">Aranea bruennichi</name>
    <dbReference type="NCBI Taxonomy" id="94029"/>
    <lineage>
        <taxon>Eukaryota</taxon>
        <taxon>Metazoa</taxon>
        <taxon>Ecdysozoa</taxon>
        <taxon>Arthropoda</taxon>
        <taxon>Chelicerata</taxon>
        <taxon>Arachnida</taxon>
        <taxon>Araneae</taxon>
        <taxon>Araneomorphae</taxon>
        <taxon>Entelegynae</taxon>
        <taxon>Araneoidea</taxon>
        <taxon>Araneidae</taxon>
        <taxon>Argiope</taxon>
    </lineage>
</organism>
<reference evidence="4" key="1">
    <citation type="journal article" date="2020" name="bioRxiv">
        <title>Chromosome-level reference genome of the European wasp spider Argiope bruennichi: a resource for studies on range expansion and evolutionary adaptation.</title>
        <authorList>
            <person name="Sheffer M.M."/>
            <person name="Hoppe A."/>
            <person name="Krehenwinkel H."/>
            <person name="Uhl G."/>
            <person name="Kuss A.W."/>
            <person name="Jensen L."/>
            <person name="Jensen C."/>
            <person name="Gillespie R.G."/>
            <person name="Hoff K.J."/>
            <person name="Prost S."/>
        </authorList>
    </citation>
    <scope>NUCLEOTIDE SEQUENCE</scope>
</reference>
<evidence type="ECO:0008006" key="6">
    <source>
        <dbReference type="Google" id="ProtNLM"/>
    </source>
</evidence>
<dbReference type="GO" id="GO:0090729">
    <property type="term" value="F:toxin activity"/>
    <property type="evidence" value="ECO:0007669"/>
    <property type="project" value="UniProtKB-KW"/>
</dbReference>
<dbReference type="InterPro" id="IPR036645">
    <property type="entry name" value="Elafin-like_sf"/>
</dbReference>
<keyword evidence="2" id="KW-0800">Toxin</keyword>
<dbReference type="AlphaFoldDB" id="A0A8T0E4L0"/>
<sequence length="97" mass="10661">MKLLLVFLFTAVVGNELLTRRVCPPNPLLDCSAMRSMDCCSSSDCIGGYVCCLGACKTYCRAPIVSGRWGLNTEYQVSHEECSELKEGIVGRYTGRN</sequence>
<evidence type="ECO:0000256" key="1">
    <source>
        <dbReference type="ARBA" id="ARBA00002878"/>
    </source>
</evidence>
<gene>
    <name evidence="4" type="ORF">HNY73_022466</name>
</gene>
<dbReference type="EMBL" id="JABXBU010002231">
    <property type="protein sequence ID" value="KAF8764390.1"/>
    <property type="molecule type" value="Genomic_DNA"/>
</dbReference>